<gene>
    <name evidence="1" type="ORF">QQF64_002768</name>
</gene>
<evidence type="ECO:0000313" key="2">
    <source>
        <dbReference type="Proteomes" id="UP001558613"/>
    </source>
</evidence>
<dbReference type="EMBL" id="JAYMGO010000010">
    <property type="protein sequence ID" value="KAL1267093.1"/>
    <property type="molecule type" value="Genomic_DNA"/>
</dbReference>
<keyword evidence="2" id="KW-1185">Reference proteome</keyword>
<accession>A0ABR3MR16</accession>
<name>A0ABR3MR16_9TELE</name>
<organism evidence="1 2">
    <name type="scientific">Cirrhinus molitorella</name>
    <name type="common">mud carp</name>
    <dbReference type="NCBI Taxonomy" id="172907"/>
    <lineage>
        <taxon>Eukaryota</taxon>
        <taxon>Metazoa</taxon>
        <taxon>Chordata</taxon>
        <taxon>Craniata</taxon>
        <taxon>Vertebrata</taxon>
        <taxon>Euteleostomi</taxon>
        <taxon>Actinopterygii</taxon>
        <taxon>Neopterygii</taxon>
        <taxon>Teleostei</taxon>
        <taxon>Ostariophysi</taxon>
        <taxon>Cypriniformes</taxon>
        <taxon>Cyprinidae</taxon>
        <taxon>Labeoninae</taxon>
        <taxon>Labeonini</taxon>
        <taxon>Cirrhinus</taxon>
    </lineage>
</organism>
<reference evidence="1 2" key="1">
    <citation type="submission" date="2023-09" db="EMBL/GenBank/DDBJ databases">
        <authorList>
            <person name="Wang M."/>
        </authorList>
    </citation>
    <scope>NUCLEOTIDE SEQUENCE [LARGE SCALE GENOMIC DNA]</scope>
    <source>
        <strain evidence="1">GT-2023</strain>
        <tissue evidence="1">Liver</tissue>
    </source>
</reference>
<comment type="caution">
    <text evidence="1">The sequence shown here is derived from an EMBL/GenBank/DDBJ whole genome shotgun (WGS) entry which is preliminary data.</text>
</comment>
<evidence type="ECO:0000313" key="1">
    <source>
        <dbReference type="EMBL" id="KAL1267093.1"/>
    </source>
</evidence>
<dbReference type="Proteomes" id="UP001558613">
    <property type="component" value="Unassembled WGS sequence"/>
</dbReference>
<proteinExistence type="predicted"/>
<sequence length="111" mass="12455">MTCDETGLLSPKPCKSSSGVWCGSAAQLEVNWSRPAQKMINLARVHDKYGVKKFWEEKIESYVERVENEDSRMKSSALSNVSFKKVMWISTCIGTNLQALDLVQIKASVLL</sequence>
<protein>
    <submittedName>
        <fullName evidence="1">Uncharacterized protein</fullName>
    </submittedName>
</protein>